<evidence type="ECO:0000313" key="2">
    <source>
        <dbReference type="EMBL" id="RSN78757.1"/>
    </source>
</evidence>
<keyword evidence="1" id="KW-0812">Transmembrane</keyword>
<proteinExistence type="predicted"/>
<dbReference type="AlphaFoldDB" id="A0A429GY26"/>
<sequence length="248" mass="29180">MTAEDAVERHLREIVGILTRYENWRYYRMDSAEKDLGENLSSDVDYAMFVTIGTSLFMGSTLLDKRLKSEKKNKEIAYRSAEFILVHSVEFLLLSDMILDVYTSVYRNKFEELRERRRREETVRPSEIAEIRKDLMYGLEEYNSISLFSMDPDRSIMEYGKKELRLLDKVDALKSGLQELDDMARTFYEENLSRTQVILTVLFGMFGVFQALEFLEPKIGLFNAIVTAFAIFLPYPIYKLLSYLHGRW</sequence>
<protein>
    <submittedName>
        <fullName evidence="2">Uncharacterized protein</fullName>
    </submittedName>
</protein>
<feature type="transmembrane region" description="Helical" evidence="1">
    <location>
        <begin position="221"/>
        <end position="238"/>
    </location>
</feature>
<keyword evidence="1" id="KW-1133">Transmembrane helix</keyword>
<feature type="transmembrane region" description="Helical" evidence="1">
    <location>
        <begin position="197"/>
        <end position="215"/>
    </location>
</feature>
<evidence type="ECO:0000256" key="1">
    <source>
        <dbReference type="SAM" id="Phobius"/>
    </source>
</evidence>
<comment type="caution">
    <text evidence="2">The sequence shown here is derived from an EMBL/GenBank/DDBJ whole genome shotgun (WGS) entry which is preliminary data.</text>
</comment>
<keyword evidence="1" id="KW-0472">Membrane</keyword>
<keyword evidence="3" id="KW-1185">Reference proteome</keyword>
<gene>
    <name evidence="2" type="ORF">D6D85_00390</name>
</gene>
<dbReference type="EMBL" id="RCOS01000008">
    <property type="protein sequence ID" value="RSN78757.1"/>
    <property type="molecule type" value="Genomic_DNA"/>
</dbReference>
<name>A0A429GY26_9CREN</name>
<feature type="transmembrane region" description="Helical" evidence="1">
    <location>
        <begin position="46"/>
        <end position="63"/>
    </location>
</feature>
<dbReference type="RefSeq" id="WP_125670054.1">
    <property type="nucleotide sequence ID" value="NZ_RCOS01000008.1"/>
</dbReference>
<dbReference type="Proteomes" id="UP000277582">
    <property type="component" value="Unassembled WGS sequence"/>
</dbReference>
<reference evidence="2 3" key="1">
    <citation type="submission" date="2018-10" db="EMBL/GenBank/DDBJ databases">
        <title>Co-occurring genomic capacity for anaerobic methane metabolism and dissimilatory sulfite reduction discovered in the Korarchaeota.</title>
        <authorList>
            <person name="Mckay L.J."/>
            <person name="Dlakic M."/>
            <person name="Fields M.W."/>
            <person name="Delmont T.O."/>
            <person name="Eren A.M."/>
            <person name="Jay Z.J."/>
            <person name="Klingelsmith K.B."/>
            <person name="Rusch D.B."/>
            <person name="Inskeep W.P."/>
        </authorList>
    </citation>
    <scope>NUCLEOTIDE SEQUENCE [LARGE SCALE GENOMIC DNA]</scope>
    <source>
        <strain evidence="2 3">MDKW</strain>
    </source>
</reference>
<evidence type="ECO:0000313" key="3">
    <source>
        <dbReference type="Proteomes" id="UP000277582"/>
    </source>
</evidence>
<organism evidence="2 3">
    <name type="scientific">Candidatus Methanodesulfokora washburnensis</name>
    <dbReference type="NCBI Taxonomy" id="2478471"/>
    <lineage>
        <taxon>Archaea</taxon>
        <taxon>Thermoproteota</taxon>
        <taxon>Candidatus Korarchaeia</taxon>
        <taxon>Candidatus Korarchaeia incertae sedis</taxon>
        <taxon>Candidatus Methanodesulfokora</taxon>
    </lineage>
</organism>
<accession>A0A429GY26</accession>